<dbReference type="Proteomes" id="UP000273154">
    <property type="component" value="Chromosome"/>
</dbReference>
<feature type="region of interest" description="Disordered" evidence="1">
    <location>
        <begin position="124"/>
        <end position="169"/>
    </location>
</feature>
<dbReference type="KEGG" id="pcat:Pcatena_00040"/>
<feature type="region of interest" description="Disordered" evidence="1">
    <location>
        <begin position="1"/>
        <end position="28"/>
    </location>
</feature>
<gene>
    <name evidence="2" type="ORF">Pcatena_00040</name>
</gene>
<evidence type="ECO:0000313" key="3">
    <source>
        <dbReference type="Proteomes" id="UP000273154"/>
    </source>
</evidence>
<dbReference type="EMBL" id="AP019367">
    <property type="protein sequence ID" value="BBH49417.1"/>
    <property type="molecule type" value="Genomic_DNA"/>
</dbReference>
<dbReference type="RefSeq" id="WP_126420500.1">
    <property type="nucleotide sequence ID" value="NZ_AP019367.1"/>
</dbReference>
<reference evidence="3" key="1">
    <citation type="submission" date="2018-11" db="EMBL/GenBank/DDBJ databases">
        <title>Comparative genomics of Parolsenella catena and Libanicoccus massiliensis: Reclassification of Libanicoccus massiliensis as Parolsenella massiliensis comb. nov.</title>
        <authorList>
            <person name="Sakamoto M."/>
            <person name="Ikeyama N."/>
            <person name="Murakami T."/>
            <person name="Mori H."/>
            <person name="Yuki M."/>
            <person name="Ohkuma M."/>
        </authorList>
    </citation>
    <scope>NUCLEOTIDE SEQUENCE [LARGE SCALE GENOMIC DNA]</scope>
    <source>
        <strain evidence="3">JCM 31932</strain>
    </source>
</reference>
<feature type="region of interest" description="Disordered" evidence="1">
    <location>
        <begin position="178"/>
        <end position="197"/>
    </location>
</feature>
<dbReference type="AlphaFoldDB" id="A0A3G9JVF0"/>
<accession>A0A3G9JVF0</accession>
<name>A0A3G9JVF0_9ACTN</name>
<evidence type="ECO:0000256" key="1">
    <source>
        <dbReference type="SAM" id="MobiDB-lite"/>
    </source>
</evidence>
<organism evidence="2 3">
    <name type="scientific">Parolsenella catena</name>
    <dbReference type="NCBI Taxonomy" id="2003188"/>
    <lineage>
        <taxon>Bacteria</taxon>
        <taxon>Bacillati</taxon>
        <taxon>Actinomycetota</taxon>
        <taxon>Coriobacteriia</taxon>
        <taxon>Coriobacteriales</taxon>
        <taxon>Atopobiaceae</taxon>
        <taxon>Parolsenella</taxon>
    </lineage>
</organism>
<protein>
    <submittedName>
        <fullName evidence="2">Uncharacterized protein</fullName>
    </submittedName>
</protein>
<proteinExistence type="predicted"/>
<dbReference type="GeneID" id="88848142"/>
<sequence length="197" mass="21849">MAQSRKRRLERLEYDPLDPSKQHQPQTAGELVSSFVDKNLLAGASAASLALTTWRRVAGRRAAKHTVAVWLSEPRGRASLPDLVVYLDGHALMVDLTTNAELYVDRLAHAGLEVGHVCFKLSKKAGQRREERGETREDRSVARDLPPLTPLERAHVDAATAQLSPKIRANASKAMEMSLRRAKLKTTRESQTSPQNP</sequence>
<evidence type="ECO:0000313" key="2">
    <source>
        <dbReference type="EMBL" id="BBH49417.1"/>
    </source>
</evidence>
<dbReference type="OrthoDB" id="3192134at2"/>
<feature type="compositionally biased region" description="Basic and acidic residues" evidence="1">
    <location>
        <begin position="127"/>
        <end position="142"/>
    </location>
</feature>
<keyword evidence="3" id="KW-1185">Reference proteome</keyword>
<feature type="compositionally biased region" description="Basic and acidic residues" evidence="1">
    <location>
        <begin position="10"/>
        <end position="21"/>
    </location>
</feature>